<dbReference type="AlphaFoldDB" id="A0A9X1IG77"/>
<gene>
    <name evidence="2" type="ORF">LHA35_21070</name>
</gene>
<evidence type="ECO:0000259" key="1">
    <source>
        <dbReference type="Pfam" id="PF12728"/>
    </source>
</evidence>
<feature type="domain" description="Helix-turn-helix" evidence="1">
    <location>
        <begin position="1"/>
        <end position="45"/>
    </location>
</feature>
<dbReference type="RefSeq" id="WP_226611771.1">
    <property type="nucleotide sequence ID" value="NZ_JAJAQI010000039.1"/>
</dbReference>
<dbReference type="Proteomes" id="UP001139311">
    <property type="component" value="Unassembled WGS sequence"/>
</dbReference>
<protein>
    <recommendedName>
        <fullName evidence="1">Helix-turn-helix domain-containing protein</fullName>
    </recommendedName>
</protein>
<organism evidence="2 3">
    <name type="scientific">Roseicella aerolata</name>
    <dbReference type="NCBI Taxonomy" id="2883479"/>
    <lineage>
        <taxon>Bacteria</taxon>
        <taxon>Pseudomonadati</taxon>
        <taxon>Pseudomonadota</taxon>
        <taxon>Alphaproteobacteria</taxon>
        <taxon>Acetobacterales</taxon>
        <taxon>Roseomonadaceae</taxon>
        <taxon>Roseicella</taxon>
    </lineage>
</organism>
<dbReference type="InterPro" id="IPR041657">
    <property type="entry name" value="HTH_17"/>
</dbReference>
<proteinExistence type="predicted"/>
<dbReference type="Pfam" id="PF12728">
    <property type="entry name" value="HTH_17"/>
    <property type="match status" value="1"/>
</dbReference>
<accession>A0A9X1IG77</accession>
<keyword evidence="3" id="KW-1185">Reference proteome</keyword>
<sequence>MTLAEAAAFLGLSRPGLRRLIAQGALQGGAGAGDDHMPREAVIAWRDRCAADRRDALQRLLRLSEEVDP</sequence>
<comment type="caution">
    <text evidence="2">The sequence shown here is derived from an EMBL/GenBank/DDBJ whole genome shotgun (WGS) entry which is preliminary data.</text>
</comment>
<dbReference type="EMBL" id="JAJAQI010000039">
    <property type="protein sequence ID" value="MCB4824226.1"/>
    <property type="molecule type" value="Genomic_DNA"/>
</dbReference>
<evidence type="ECO:0000313" key="2">
    <source>
        <dbReference type="EMBL" id="MCB4824226.1"/>
    </source>
</evidence>
<evidence type="ECO:0000313" key="3">
    <source>
        <dbReference type="Proteomes" id="UP001139311"/>
    </source>
</evidence>
<reference evidence="2" key="1">
    <citation type="submission" date="2021-10" db="EMBL/GenBank/DDBJ databases">
        <title>Roseicella aerolatum sp. nov., isolated from aerosols of e-waste dismantling site.</title>
        <authorList>
            <person name="Qin T."/>
        </authorList>
    </citation>
    <scope>NUCLEOTIDE SEQUENCE</scope>
    <source>
        <strain evidence="2">GB24</strain>
    </source>
</reference>
<name>A0A9X1IG77_9PROT</name>